<reference evidence="2" key="1">
    <citation type="journal article" date="2020" name="Stud. Mycol.">
        <title>101 Dothideomycetes genomes: a test case for predicting lifestyles and emergence of pathogens.</title>
        <authorList>
            <person name="Haridas S."/>
            <person name="Albert R."/>
            <person name="Binder M."/>
            <person name="Bloem J."/>
            <person name="Labutti K."/>
            <person name="Salamov A."/>
            <person name="Andreopoulos B."/>
            <person name="Baker S."/>
            <person name="Barry K."/>
            <person name="Bills G."/>
            <person name="Bluhm B."/>
            <person name="Cannon C."/>
            <person name="Castanera R."/>
            <person name="Culley D."/>
            <person name="Daum C."/>
            <person name="Ezra D."/>
            <person name="Gonzalez J."/>
            <person name="Henrissat B."/>
            <person name="Kuo A."/>
            <person name="Liang C."/>
            <person name="Lipzen A."/>
            <person name="Lutzoni F."/>
            <person name="Magnuson J."/>
            <person name="Mondo S."/>
            <person name="Nolan M."/>
            <person name="Ohm R."/>
            <person name="Pangilinan J."/>
            <person name="Park H.-J."/>
            <person name="Ramirez L."/>
            <person name="Alfaro M."/>
            <person name="Sun H."/>
            <person name="Tritt A."/>
            <person name="Yoshinaga Y."/>
            <person name="Zwiers L.-H."/>
            <person name="Turgeon B."/>
            <person name="Goodwin S."/>
            <person name="Spatafora J."/>
            <person name="Crous P."/>
            <person name="Grigoriev I."/>
        </authorList>
    </citation>
    <scope>NUCLEOTIDE SEQUENCE</scope>
    <source>
        <strain evidence="2">CBS 627.86</strain>
    </source>
</reference>
<feature type="compositionally biased region" description="Low complexity" evidence="1">
    <location>
        <begin position="143"/>
        <end position="152"/>
    </location>
</feature>
<gene>
    <name evidence="2" type="ORF">BDV96DRAFT_601574</name>
</gene>
<dbReference type="EMBL" id="ML977328">
    <property type="protein sequence ID" value="KAF2113413.1"/>
    <property type="molecule type" value="Genomic_DNA"/>
</dbReference>
<dbReference type="AlphaFoldDB" id="A0A6A5Z339"/>
<proteinExistence type="predicted"/>
<feature type="compositionally biased region" description="Polar residues" evidence="1">
    <location>
        <begin position="502"/>
        <end position="515"/>
    </location>
</feature>
<accession>A0A6A5Z339</accession>
<keyword evidence="3" id="KW-1185">Reference proteome</keyword>
<dbReference type="GO" id="GO:0000981">
    <property type="term" value="F:DNA-binding transcription factor activity, RNA polymerase II-specific"/>
    <property type="evidence" value="ECO:0007669"/>
    <property type="project" value="InterPro"/>
</dbReference>
<feature type="region of interest" description="Disordered" evidence="1">
    <location>
        <begin position="461"/>
        <end position="538"/>
    </location>
</feature>
<dbReference type="GO" id="GO:0008270">
    <property type="term" value="F:zinc ion binding"/>
    <property type="evidence" value="ECO:0007669"/>
    <property type="project" value="InterPro"/>
</dbReference>
<evidence type="ECO:0000313" key="2">
    <source>
        <dbReference type="EMBL" id="KAF2113413.1"/>
    </source>
</evidence>
<evidence type="ECO:0000256" key="1">
    <source>
        <dbReference type="SAM" id="MobiDB-lite"/>
    </source>
</evidence>
<sequence>MALPNVLLREFQTDAISGWIPGKLVQTYTQLETLAYGDGQCEGKALQFLWNCGAYFDESCVRAGKLHVFAHFERQGTPRIRYGTSSTASSTIIHTDASFTTQSTARTVAHDVGMPAASRRRPIPQSRQGLAPARKRRKVMDVSSSASESGESNFIMSGSDADENESNEIVDQPPHRFPPLPRSDTSEQHALDFQAYSASNAPNGQYGHKDHWAQISLKYRGQVAHARLIHGIYGTPSPIVCDRCAKYALKCRIYHPDVKSTQGMQVVCGECRLGGRKCTINGQPLGVHRRDDGTPTDKSKGFLQGALAVSTNNKTFNTGDNLEYCPVKECTRSKQGFNHVPNFLRHVRSAHPGVNPYPKKTDRHPYMDSLAYGEVEGSPELDQHRETHGRTTEVLDSEDVELKLEDDDDAIDAAVAYVAMSSAAASTAVEAAAAVVAQELNSPSFNESQYQHASRLGTTKCAPSTEIPAGLVSSSSPFEDSLPEINDTPDAEEERFESAEETPNTASGSNPTPNGEENYHCFVKYPDRQFEDVESGAE</sequence>
<name>A0A6A5Z339_9PLEO</name>
<dbReference type="SUPFAM" id="SSF57701">
    <property type="entry name" value="Zn2/Cys6 DNA-binding domain"/>
    <property type="match status" value="1"/>
</dbReference>
<organism evidence="2 3">
    <name type="scientific">Lophiotrema nucula</name>
    <dbReference type="NCBI Taxonomy" id="690887"/>
    <lineage>
        <taxon>Eukaryota</taxon>
        <taxon>Fungi</taxon>
        <taxon>Dikarya</taxon>
        <taxon>Ascomycota</taxon>
        <taxon>Pezizomycotina</taxon>
        <taxon>Dothideomycetes</taxon>
        <taxon>Pleosporomycetidae</taxon>
        <taxon>Pleosporales</taxon>
        <taxon>Lophiotremataceae</taxon>
        <taxon>Lophiotrema</taxon>
    </lineage>
</organism>
<evidence type="ECO:0000313" key="3">
    <source>
        <dbReference type="Proteomes" id="UP000799770"/>
    </source>
</evidence>
<dbReference type="Proteomes" id="UP000799770">
    <property type="component" value="Unassembled WGS sequence"/>
</dbReference>
<dbReference type="OrthoDB" id="3794887at2759"/>
<protein>
    <submittedName>
        <fullName evidence="2">Uncharacterized protein</fullName>
    </submittedName>
</protein>
<dbReference type="InterPro" id="IPR036864">
    <property type="entry name" value="Zn2-C6_fun-type_DNA-bd_sf"/>
</dbReference>
<feature type="region of interest" description="Disordered" evidence="1">
    <location>
        <begin position="115"/>
        <end position="185"/>
    </location>
</feature>